<sequence>MRFVSAFIMMLAVSLAASVAHAHGPTRQKAFETITIKASPDAVWAKVSDFTQLQSWHPAVESSTATNGSNAGSVRTLKLKGGGELVETLESIDPAAKKFSYRAKDGGALPVTNYSSNLTVKPGDGGTSVVEWRGAFYRKYMNNDPPKGEDDEAALTAVTGVYKSGLENLKKIMEK</sequence>
<proteinExistence type="predicted"/>
<dbReference type="Proteomes" id="UP000005019">
    <property type="component" value="Unassembled WGS sequence"/>
</dbReference>
<dbReference type="EMBL" id="AFHG01000058">
    <property type="protein sequence ID" value="EGK70273.1"/>
    <property type="molecule type" value="Genomic_DNA"/>
</dbReference>
<protein>
    <submittedName>
        <fullName evidence="2">MxaD protein</fullName>
    </submittedName>
</protein>
<dbReference type="CDD" id="cd07821">
    <property type="entry name" value="PYR_PYL_RCAR_like"/>
    <property type="match status" value="1"/>
</dbReference>
<dbReference type="Pfam" id="PF10604">
    <property type="entry name" value="Polyketide_cyc2"/>
    <property type="match status" value="1"/>
</dbReference>
<dbReference type="RefSeq" id="WP_008064223.1">
    <property type="nucleotide sequence ID" value="NZ_AFHG01000058.1"/>
</dbReference>
<dbReference type="AlphaFoldDB" id="F5RH69"/>
<evidence type="ECO:0000313" key="3">
    <source>
        <dbReference type="Proteomes" id="UP000005019"/>
    </source>
</evidence>
<evidence type="ECO:0000256" key="1">
    <source>
        <dbReference type="SAM" id="SignalP"/>
    </source>
</evidence>
<accession>F5RH69</accession>
<dbReference type="STRING" id="1000565.METUNv1_03661"/>
<feature type="chain" id="PRO_5003331071" evidence="1">
    <location>
        <begin position="23"/>
        <end position="175"/>
    </location>
</feature>
<feature type="signal peptide" evidence="1">
    <location>
        <begin position="1"/>
        <end position="22"/>
    </location>
</feature>
<dbReference type="PANTHER" id="PTHR39332:SF7">
    <property type="entry name" value="SRPBCC FAMILY PROTEIN"/>
    <property type="match status" value="1"/>
</dbReference>
<organism evidence="2 3">
    <name type="scientific">Methyloversatilis universalis (strain ATCC BAA-1314 / DSM 25237 / JCM 13912 / CCUG 52030 / FAM5)</name>
    <dbReference type="NCBI Taxonomy" id="1000565"/>
    <lineage>
        <taxon>Bacteria</taxon>
        <taxon>Pseudomonadati</taxon>
        <taxon>Pseudomonadota</taxon>
        <taxon>Betaproteobacteria</taxon>
        <taxon>Nitrosomonadales</taxon>
        <taxon>Sterolibacteriaceae</taxon>
        <taxon>Methyloversatilis</taxon>
    </lineage>
</organism>
<keyword evidence="3" id="KW-1185">Reference proteome</keyword>
<dbReference type="eggNOG" id="COG3832">
    <property type="taxonomic scope" value="Bacteria"/>
</dbReference>
<dbReference type="Gene3D" id="3.30.530.20">
    <property type="match status" value="1"/>
</dbReference>
<comment type="caution">
    <text evidence="2">The sequence shown here is derived from an EMBL/GenBank/DDBJ whole genome shotgun (WGS) entry which is preliminary data.</text>
</comment>
<evidence type="ECO:0000313" key="2">
    <source>
        <dbReference type="EMBL" id="EGK70273.1"/>
    </source>
</evidence>
<dbReference type="InterPro" id="IPR019587">
    <property type="entry name" value="Polyketide_cyclase/dehydratase"/>
</dbReference>
<keyword evidence="1" id="KW-0732">Signal</keyword>
<name>F5RH69_METUF</name>
<dbReference type="InterPro" id="IPR023393">
    <property type="entry name" value="START-like_dom_sf"/>
</dbReference>
<dbReference type="PANTHER" id="PTHR39332">
    <property type="entry name" value="BLL4707 PROTEIN"/>
    <property type="match status" value="1"/>
</dbReference>
<dbReference type="SUPFAM" id="SSF55961">
    <property type="entry name" value="Bet v1-like"/>
    <property type="match status" value="1"/>
</dbReference>
<reference evidence="2 3" key="1">
    <citation type="journal article" date="2011" name="J. Bacteriol.">
        <title>Genome sequence of Methyloversatilis universalis FAM5T, a methylotrophic representative of the order Rhodocyclales.</title>
        <authorList>
            <person name="Kittichotirat W."/>
            <person name="Good N.M."/>
            <person name="Hall R."/>
            <person name="Bringel F."/>
            <person name="Lajus A."/>
            <person name="Medigue C."/>
            <person name="Smalley N.E."/>
            <person name="Beck D."/>
            <person name="Bumgarner R."/>
            <person name="Vuilleumier S."/>
            <person name="Kalyuzhnaya M.G."/>
        </authorList>
    </citation>
    <scope>NUCLEOTIDE SEQUENCE [LARGE SCALE GENOMIC DNA]</scope>
    <source>
        <strain evidence="3">ATCC BAA-1314 / JCM 13912 / FAM5</strain>
    </source>
</reference>
<dbReference type="OrthoDB" id="1364128at2"/>
<gene>
    <name evidence="2" type="ORF">METUNv1_03661</name>
</gene>